<keyword evidence="4" id="KW-1185">Reference proteome</keyword>
<dbReference type="InterPro" id="IPR027417">
    <property type="entry name" value="P-loop_NTPase"/>
</dbReference>
<feature type="compositionally biased region" description="Low complexity" evidence="1">
    <location>
        <begin position="443"/>
        <end position="456"/>
    </location>
</feature>
<evidence type="ECO:0000313" key="4">
    <source>
        <dbReference type="Proteomes" id="UP000308652"/>
    </source>
</evidence>
<dbReference type="STRING" id="68775.A0A5C3LFI4"/>
<dbReference type="GO" id="GO:0005743">
    <property type="term" value="C:mitochondrial inner membrane"/>
    <property type="evidence" value="ECO:0007669"/>
    <property type="project" value="TreeGrafter"/>
</dbReference>
<feature type="region of interest" description="Disordered" evidence="1">
    <location>
        <begin position="89"/>
        <end position="111"/>
    </location>
</feature>
<feature type="signal peptide" evidence="2">
    <location>
        <begin position="1"/>
        <end position="18"/>
    </location>
</feature>
<evidence type="ECO:0000256" key="1">
    <source>
        <dbReference type="SAM" id="MobiDB-lite"/>
    </source>
</evidence>
<feature type="region of interest" description="Disordered" evidence="1">
    <location>
        <begin position="443"/>
        <end position="464"/>
    </location>
</feature>
<dbReference type="GO" id="GO:0090374">
    <property type="term" value="P:oligopeptide export from mitochondrion"/>
    <property type="evidence" value="ECO:0007669"/>
    <property type="project" value="TreeGrafter"/>
</dbReference>
<reference evidence="3 4" key="1">
    <citation type="journal article" date="2019" name="Nat. Ecol. Evol.">
        <title>Megaphylogeny resolves global patterns of mushroom evolution.</title>
        <authorList>
            <person name="Varga T."/>
            <person name="Krizsan K."/>
            <person name="Foldi C."/>
            <person name="Dima B."/>
            <person name="Sanchez-Garcia M."/>
            <person name="Sanchez-Ramirez S."/>
            <person name="Szollosi G.J."/>
            <person name="Szarkandi J.G."/>
            <person name="Papp V."/>
            <person name="Albert L."/>
            <person name="Andreopoulos W."/>
            <person name="Angelini C."/>
            <person name="Antonin V."/>
            <person name="Barry K.W."/>
            <person name="Bougher N.L."/>
            <person name="Buchanan P."/>
            <person name="Buyck B."/>
            <person name="Bense V."/>
            <person name="Catcheside P."/>
            <person name="Chovatia M."/>
            <person name="Cooper J."/>
            <person name="Damon W."/>
            <person name="Desjardin D."/>
            <person name="Finy P."/>
            <person name="Geml J."/>
            <person name="Haridas S."/>
            <person name="Hughes K."/>
            <person name="Justo A."/>
            <person name="Karasinski D."/>
            <person name="Kautmanova I."/>
            <person name="Kiss B."/>
            <person name="Kocsube S."/>
            <person name="Kotiranta H."/>
            <person name="LaButti K.M."/>
            <person name="Lechner B.E."/>
            <person name="Liimatainen K."/>
            <person name="Lipzen A."/>
            <person name="Lukacs Z."/>
            <person name="Mihaltcheva S."/>
            <person name="Morgado L.N."/>
            <person name="Niskanen T."/>
            <person name="Noordeloos M.E."/>
            <person name="Ohm R.A."/>
            <person name="Ortiz-Santana B."/>
            <person name="Ovrebo C."/>
            <person name="Racz N."/>
            <person name="Riley R."/>
            <person name="Savchenko A."/>
            <person name="Shiryaev A."/>
            <person name="Soop K."/>
            <person name="Spirin V."/>
            <person name="Szebenyi C."/>
            <person name="Tomsovsky M."/>
            <person name="Tulloss R.E."/>
            <person name="Uehling J."/>
            <person name="Grigoriev I.V."/>
            <person name="Vagvolgyi C."/>
            <person name="Papp T."/>
            <person name="Martin F.M."/>
            <person name="Miettinen O."/>
            <person name="Hibbett D.S."/>
            <person name="Nagy L.G."/>
        </authorList>
    </citation>
    <scope>NUCLEOTIDE SEQUENCE [LARGE SCALE GENOMIC DNA]</scope>
    <source>
        <strain evidence="3 4">CBS 166.37</strain>
    </source>
</reference>
<dbReference type="GO" id="GO:0015421">
    <property type="term" value="F:ABC-type oligopeptide transporter activity"/>
    <property type="evidence" value="ECO:0007669"/>
    <property type="project" value="TreeGrafter"/>
</dbReference>
<gene>
    <name evidence="3" type="ORF">BDQ12DRAFT_671836</name>
</gene>
<dbReference type="InterPro" id="IPR039421">
    <property type="entry name" value="Type_1_exporter"/>
</dbReference>
<evidence type="ECO:0000256" key="2">
    <source>
        <dbReference type="SAM" id="SignalP"/>
    </source>
</evidence>
<name>A0A5C3LFI4_9AGAR</name>
<dbReference type="PANTHER" id="PTHR43394:SF15">
    <property type="entry name" value="ALPHA-FACTOR-TRANSPORTING ATPASE"/>
    <property type="match status" value="1"/>
</dbReference>
<dbReference type="EMBL" id="ML213744">
    <property type="protein sequence ID" value="TFK31482.1"/>
    <property type="molecule type" value="Genomic_DNA"/>
</dbReference>
<accession>A0A5C3LFI4</accession>
<dbReference type="PANTHER" id="PTHR43394">
    <property type="entry name" value="ATP-DEPENDENT PERMEASE MDL1, MITOCHONDRIAL"/>
    <property type="match status" value="1"/>
</dbReference>
<keyword evidence="2" id="KW-0732">Signal</keyword>
<dbReference type="OrthoDB" id="6500128at2759"/>
<dbReference type="Proteomes" id="UP000308652">
    <property type="component" value="Unassembled WGS sequence"/>
</dbReference>
<protein>
    <recommendedName>
        <fullName evidence="5">ABC transporter domain-containing protein</fullName>
    </recommendedName>
</protein>
<evidence type="ECO:0008006" key="5">
    <source>
        <dbReference type="Google" id="ProtNLM"/>
    </source>
</evidence>
<dbReference type="SUPFAM" id="SSF52540">
    <property type="entry name" value="P-loop containing nucleoside triphosphate hydrolases"/>
    <property type="match status" value="1"/>
</dbReference>
<organism evidence="3 4">
    <name type="scientific">Crucibulum laeve</name>
    <dbReference type="NCBI Taxonomy" id="68775"/>
    <lineage>
        <taxon>Eukaryota</taxon>
        <taxon>Fungi</taxon>
        <taxon>Dikarya</taxon>
        <taxon>Basidiomycota</taxon>
        <taxon>Agaricomycotina</taxon>
        <taxon>Agaricomycetes</taxon>
        <taxon>Agaricomycetidae</taxon>
        <taxon>Agaricales</taxon>
        <taxon>Agaricineae</taxon>
        <taxon>Nidulariaceae</taxon>
        <taxon>Crucibulum</taxon>
    </lineage>
</organism>
<sequence>MCISQFIVLAKSKFAIVALVSLSSTPITPHSAPIVTTPSTTRFSFTTTIQPKPRTVRKITPAKCTGEFTLHSVTFAYASRPTLPILKDVSSSSPCTKRHSSSAPPARASPPLHSVMLDEQDMKGHVASVGQRMQGGVVIFDGKSIIRTCTDEAISALDATSHTLRFKALKRWHANKITLVITHNLSQISPSNFVYVLKQGRIVEQGYRYDLESPPFSSSSSSASDEDEDIGELRKTMNVQVETGGFLPEKLIRTDEDEVQKVLEVEEGRKEEIDNYTLKSAGLPPYLKHQSIAIRPLTLGNWMLDVVADLTAGSRSTTVVPAPAVVAAKDSYRVSQFVPTQEENEDQELAARKRRPSSIRIPSLIVPTPSAAYIISSRRFGLQLTPTSPSFTIAHRSTTLLIDDDEERTSSIMKKGAVSEGQQQHGSYDVGRHAHAVPMTSVKVNSSANKSSAGKGAQEEGEADEQRPAFWALMRAVYPTILSFSKFRLVRKTAQSSTALAGSSLASQHPTVCSLDSSISRWRRVDKKWFDKKWFDKSVNSHARLVQILVKDGDDARNLISSVWDSVWLLLRCWALDSPGRSSADGSSLLHASSLNARLRISALEKRLPEVTASIVASFVVHPIISVIMIHKRKSSQSIVVYHPSIQHHTNYEPTISLEHE</sequence>
<feature type="chain" id="PRO_5023004490" description="ABC transporter domain-containing protein" evidence="2">
    <location>
        <begin position="19"/>
        <end position="661"/>
    </location>
</feature>
<evidence type="ECO:0000313" key="3">
    <source>
        <dbReference type="EMBL" id="TFK31482.1"/>
    </source>
</evidence>
<dbReference type="AlphaFoldDB" id="A0A5C3LFI4"/>
<dbReference type="Gene3D" id="3.40.50.300">
    <property type="entry name" value="P-loop containing nucleotide triphosphate hydrolases"/>
    <property type="match status" value="1"/>
</dbReference>
<proteinExistence type="predicted"/>
<feature type="compositionally biased region" description="Low complexity" evidence="1">
    <location>
        <begin position="101"/>
        <end position="111"/>
    </location>
</feature>